<feature type="domain" description="CD-NTase associated protein 4-like DNA endonuclease" evidence="1">
    <location>
        <begin position="7"/>
        <end position="187"/>
    </location>
</feature>
<proteinExistence type="predicted"/>
<dbReference type="InterPro" id="IPR025382">
    <property type="entry name" value="Cap4-like_endonuclease_dom"/>
</dbReference>
<evidence type="ECO:0000313" key="2">
    <source>
        <dbReference type="EMBL" id="KAB8178337.1"/>
    </source>
</evidence>
<sequence length="361" mass="39864">MTASPADGGRRSRRGFAYQDAVTLLDCLDMLEGSWTEVSWEDLEDILCRRDSVPVYRQVKTLEGAGTRHSVAIVCSPEKVGKPESSYLGKLFVGKPLPDSTRFTLILNEVPLADLHQFSVPRGGTRGQVDEGVLTAIVKRLEGLTVPDGRDVAWCVERLEVLVEARTVEQVEQSAIARLEPIVQKFLGQPALYKEIEDVLIGLVTFISRDALNPTPTQITAEDFRLKIENIIQKVTGRRADGTLEPLTTLQEKLHAAEVSAAEAERQHESMLAYRRRYRSSIGKTRAALDDLADEIFAICSLVMAQRRAGLIPPGSESYARTILQVSQLPRVLSGETTLANAYAILSDITARCQNRYADAS</sequence>
<dbReference type="AlphaFoldDB" id="A0A5N6BBA1"/>
<dbReference type="EMBL" id="VDMA02000028">
    <property type="protein sequence ID" value="KAB8178337.1"/>
    <property type="molecule type" value="Genomic_DNA"/>
</dbReference>
<dbReference type="GO" id="GO:0004518">
    <property type="term" value="F:nuclease activity"/>
    <property type="evidence" value="ECO:0007669"/>
    <property type="project" value="InterPro"/>
</dbReference>
<accession>A0A5N6BBA1</accession>
<name>A0A5N6BBA1_9ACTN</name>
<evidence type="ECO:0000259" key="1">
    <source>
        <dbReference type="Pfam" id="PF14130"/>
    </source>
</evidence>
<gene>
    <name evidence="2" type="ORF">FH610_036845</name>
</gene>
<keyword evidence="3" id="KW-1185">Reference proteome</keyword>
<comment type="caution">
    <text evidence="2">The sequence shown here is derived from an EMBL/GenBank/DDBJ whole genome shotgun (WGS) entry which is preliminary data.</text>
</comment>
<dbReference type="Pfam" id="PF14130">
    <property type="entry name" value="Cap4_nuclease"/>
    <property type="match status" value="1"/>
</dbReference>
<dbReference type="RefSeq" id="WP_139579851.1">
    <property type="nucleotide sequence ID" value="NZ_VDMA02000028.1"/>
</dbReference>
<organism evidence="2 3">
    <name type="scientific">Microbispora catharanthi</name>
    <dbReference type="NCBI Taxonomy" id="1712871"/>
    <lineage>
        <taxon>Bacteria</taxon>
        <taxon>Bacillati</taxon>
        <taxon>Actinomycetota</taxon>
        <taxon>Actinomycetes</taxon>
        <taxon>Streptosporangiales</taxon>
        <taxon>Streptosporangiaceae</taxon>
        <taxon>Microbispora</taxon>
    </lineage>
</organism>
<protein>
    <submittedName>
        <fullName evidence="2">DUF4297 domain-containing protein</fullName>
    </submittedName>
</protein>
<reference evidence="2 3" key="1">
    <citation type="submission" date="2019-10" db="EMBL/GenBank/DDBJ databases">
        <title>Nonomuraea sp. nov., isolated from Phyllanthus amarus.</title>
        <authorList>
            <person name="Klykleung N."/>
            <person name="Tanasupawat S."/>
        </authorList>
    </citation>
    <scope>NUCLEOTIDE SEQUENCE [LARGE SCALE GENOMIC DNA]</scope>
    <source>
        <strain evidence="2 3">CR1-09</strain>
    </source>
</reference>
<dbReference type="Proteomes" id="UP000313066">
    <property type="component" value="Unassembled WGS sequence"/>
</dbReference>
<evidence type="ECO:0000313" key="3">
    <source>
        <dbReference type="Proteomes" id="UP000313066"/>
    </source>
</evidence>